<dbReference type="InterPro" id="IPR001242">
    <property type="entry name" value="Condensation_dom"/>
</dbReference>
<dbReference type="InterPro" id="IPR023213">
    <property type="entry name" value="CAT-like_dom_sf"/>
</dbReference>
<reference evidence="2 3" key="1">
    <citation type="submission" date="2024-09" db="EMBL/GenBank/DDBJ databases">
        <authorList>
            <person name="Sun Q."/>
            <person name="Mori K."/>
        </authorList>
    </citation>
    <scope>NUCLEOTIDE SEQUENCE [LARGE SCALE GENOMIC DNA]</scope>
    <source>
        <strain evidence="2 3">JCM 3307</strain>
    </source>
</reference>
<dbReference type="Gene3D" id="3.30.559.10">
    <property type="entry name" value="Chloramphenicol acetyltransferase-like domain"/>
    <property type="match status" value="1"/>
</dbReference>
<accession>A0ABV5MLC6</accession>
<dbReference type="Proteomes" id="UP001589608">
    <property type="component" value="Unassembled WGS sequence"/>
</dbReference>
<name>A0ABV5MLC6_9ACTN</name>
<dbReference type="Pfam" id="PF00668">
    <property type="entry name" value="Condensation"/>
    <property type="match status" value="1"/>
</dbReference>
<evidence type="ECO:0000259" key="1">
    <source>
        <dbReference type="Pfam" id="PF00668"/>
    </source>
</evidence>
<dbReference type="PANTHER" id="PTHR45527:SF1">
    <property type="entry name" value="FATTY ACID SYNTHASE"/>
    <property type="match status" value="1"/>
</dbReference>
<dbReference type="Gene3D" id="3.30.559.30">
    <property type="entry name" value="Nonribosomal peptide synthetase, condensation domain"/>
    <property type="match status" value="1"/>
</dbReference>
<protein>
    <submittedName>
        <fullName evidence="2">Condensation domain-containing protein</fullName>
    </submittedName>
</protein>
<sequence>MQVIPVAFRGERAVSAPLTIGQLNVAKWLAGSPNSPAALLDQRLPVPPGTPLPAVVAALGALLSRHEGLRSRYTMGDPGEQRVLAAGEVVLRVLPATEKDRLADLGRADPLDVASDPPVRFLAAGTAECITDLVAVYSHLVVDFQALMVVHREFAALLRDPAARLDAVVQQPVDRAHAERQPSRRRRQEQAMRHWSRHLRAAPAHLYARPRATPGPGSGACGMSSQAAAQALDHIAARTRVSRPTIVLAAWCALLHRRTGYDTCRFVMLSANRFESDLRDFVGSLAQSTFVAVEVAGAGFDELVRRTFGAVLQAGVNGAYHVYRQSEGTRAVMAERGLAPSFEPLFNSSVVDTRGFDAPPPRTPAPTDLAWADLPPTNILLRFDLGQIDDTVVARVWTGDTGRVTPSEARELLLALERLLVAAAAADLDPAGVTAALGLEPIERPPGWHLIDGCWVDLAEVQRLLDDALGPGAARLSGPDLTAHLADPALTPELAHERCLSLLPGRHAAITPRRYVVEPQDA</sequence>
<proteinExistence type="predicted"/>
<organism evidence="2 3">
    <name type="scientific">Dactylosporangium vinaceum</name>
    <dbReference type="NCBI Taxonomy" id="53362"/>
    <lineage>
        <taxon>Bacteria</taxon>
        <taxon>Bacillati</taxon>
        <taxon>Actinomycetota</taxon>
        <taxon>Actinomycetes</taxon>
        <taxon>Micromonosporales</taxon>
        <taxon>Micromonosporaceae</taxon>
        <taxon>Dactylosporangium</taxon>
    </lineage>
</organism>
<comment type="caution">
    <text evidence="2">The sequence shown here is derived from an EMBL/GenBank/DDBJ whole genome shotgun (WGS) entry which is preliminary data.</text>
</comment>
<keyword evidence="3" id="KW-1185">Reference proteome</keyword>
<evidence type="ECO:0000313" key="2">
    <source>
        <dbReference type="EMBL" id="MFB9449653.1"/>
    </source>
</evidence>
<dbReference type="PANTHER" id="PTHR45527">
    <property type="entry name" value="NONRIBOSOMAL PEPTIDE SYNTHETASE"/>
    <property type="match status" value="1"/>
</dbReference>
<feature type="domain" description="Condensation" evidence="1">
    <location>
        <begin position="55"/>
        <end position="325"/>
    </location>
</feature>
<dbReference type="RefSeq" id="WP_223094788.1">
    <property type="nucleotide sequence ID" value="NZ_CP061913.1"/>
</dbReference>
<dbReference type="SUPFAM" id="SSF52777">
    <property type="entry name" value="CoA-dependent acyltransferases"/>
    <property type="match status" value="2"/>
</dbReference>
<gene>
    <name evidence="2" type="ORF">ACFFTR_41795</name>
</gene>
<dbReference type="EMBL" id="JBHMCA010000067">
    <property type="protein sequence ID" value="MFB9449653.1"/>
    <property type="molecule type" value="Genomic_DNA"/>
</dbReference>
<evidence type="ECO:0000313" key="3">
    <source>
        <dbReference type="Proteomes" id="UP001589608"/>
    </source>
</evidence>